<dbReference type="InterPro" id="IPR005251">
    <property type="entry name" value="IF-M1Pi"/>
</dbReference>
<sequence>RVVDECRKIGEAGAPLFRQANKVLTHCNAGALATVEWGTALAPIRVAHDRGVRLFVWVDETRPLLQGSRLTAWELDQEKIPHAVIADNAAGYYLHNGDVDAVIVGADRIARNGDFANKIGTYEKAVLAHENGVPFYVAAPWSTFDAARKDGTTIPVEERDEAEVLDLGTQRIAPKRSHARNPVFDITPAKYVTGFVTPVGVMRPGELSRYLLRHRARSAAPERP</sequence>
<dbReference type="GO" id="GO:0046523">
    <property type="term" value="F:S-methyl-5-thioribose-1-phosphate isomerase activity"/>
    <property type="evidence" value="ECO:0007669"/>
    <property type="project" value="TreeGrafter"/>
</dbReference>
<reference evidence="2" key="1">
    <citation type="submission" date="2013-08" db="EMBL/GenBank/DDBJ databases">
        <authorList>
            <person name="Mendez C."/>
            <person name="Richter M."/>
            <person name="Ferrer M."/>
            <person name="Sanchez J."/>
        </authorList>
    </citation>
    <scope>NUCLEOTIDE SEQUENCE</scope>
</reference>
<protein>
    <submittedName>
        <fullName evidence="2">Translation initiation factor, aIF-2BI family</fullName>
    </submittedName>
</protein>
<dbReference type="EMBL" id="AUZY01003158">
    <property type="protein sequence ID" value="EQD70388.1"/>
    <property type="molecule type" value="Genomic_DNA"/>
</dbReference>
<dbReference type="NCBIfam" id="TIGR00524">
    <property type="entry name" value="eIF-2B_rel"/>
    <property type="match status" value="1"/>
</dbReference>
<accession>T1BP79</accession>
<dbReference type="Gene3D" id="1.20.120.420">
    <property type="entry name" value="translation initiation factor eif-2b, domain 1"/>
    <property type="match status" value="1"/>
</dbReference>
<dbReference type="InterPro" id="IPR037171">
    <property type="entry name" value="NagB/RpiA_transferase-like"/>
</dbReference>
<name>T1BP79_9ZZZZ</name>
<reference evidence="2" key="2">
    <citation type="journal article" date="2014" name="ISME J.">
        <title>Microbial stratification in low pH oxic and suboxic macroscopic growths along an acid mine drainage.</title>
        <authorList>
            <person name="Mendez-Garcia C."/>
            <person name="Mesa V."/>
            <person name="Sprenger R.R."/>
            <person name="Richter M."/>
            <person name="Diez M.S."/>
            <person name="Solano J."/>
            <person name="Bargiela R."/>
            <person name="Golyshina O.V."/>
            <person name="Manteca A."/>
            <person name="Ramos J.L."/>
            <person name="Gallego J.R."/>
            <person name="Llorente I."/>
            <person name="Martins Dos Santos V.A."/>
            <person name="Jensen O.N."/>
            <person name="Pelaez A.I."/>
            <person name="Sanchez J."/>
            <person name="Ferrer M."/>
        </authorList>
    </citation>
    <scope>NUCLEOTIDE SEQUENCE</scope>
</reference>
<dbReference type="InterPro" id="IPR027363">
    <property type="entry name" value="M1Pi_N"/>
</dbReference>
<keyword evidence="2" id="KW-0396">Initiation factor</keyword>
<keyword evidence="2" id="KW-0648">Protein biosynthesis</keyword>
<dbReference type="AlphaFoldDB" id="T1BP79"/>
<dbReference type="Gene3D" id="3.40.50.10470">
    <property type="entry name" value="Translation initiation factor eif-2b, domain 2"/>
    <property type="match status" value="1"/>
</dbReference>
<dbReference type="Pfam" id="PF01008">
    <property type="entry name" value="IF-2B"/>
    <property type="match status" value="1"/>
</dbReference>
<dbReference type="SUPFAM" id="SSF100950">
    <property type="entry name" value="NagB/RpiA/CoA transferase-like"/>
    <property type="match status" value="1"/>
</dbReference>
<evidence type="ECO:0000313" key="2">
    <source>
        <dbReference type="EMBL" id="EQD70388.1"/>
    </source>
</evidence>
<feature type="non-terminal residue" evidence="2">
    <location>
        <position position="1"/>
    </location>
</feature>
<keyword evidence="1" id="KW-0413">Isomerase</keyword>
<dbReference type="InterPro" id="IPR000649">
    <property type="entry name" value="IF-2B-related"/>
</dbReference>
<dbReference type="GO" id="GO:0019509">
    <property type="term" value="P:L-methionine salvage from methylthioadenosine"/>
    <property type="evidence" value="ECO:0007669"/>
    <property type="project" value="TreeGrafter"/>
</dbReference>
<dbReference type="InterPro" id="IPR011559">
    <property type="entry name" value="Initiation_fac_2B_a/b/d"/>
</dbReference>
<evidence type="ECO:0000256" key="1">
    <source>
        <dbReference type="ARBA" id="ARBA00023235"/>
    </source>
</evidence>
<dbReference type="PANTHER" id="PTHR43475">
    <property type="entry name" value="METHYLTHIORIBOSE-1-PHOSPHATE ISOMERASE"/>
    <property type="match status" value="1"/>
</dbReference>
<comment type="caution">
    <text evidence="2">The sequence shown here is derived from an EMBL/GenBank/DDBJ whole genome shotgun (WGS) entry which is preliminary data.</text>
</comment>
<dbReference type="FunFam" id="3.40.50.10470:FF:000006">
    <property type="entry name" value="Methylthioribose-1-phosphate isomerase"/>
    <property type="match status" value="1"/>
</dbReference>
<proteinExistence type="predicted"/>
<dbReference type="GO" id="GO:0003743">
    <property type="term" value="F:translation initiation factor activity"/>
    <property type="evidence" value="ECO:0007669"/>
    <property type="project" value="UniProtKB-KW"/>
</dbReference>
<gene>
    <name evidence="2" type="ORF">B1B_05037</name>
</gene>
<dbReference type="InterPro" id="IPR042529">
    <property type="entry name" value="IF_2B-like_C"/>
</dbReference>
<dbReference type="NCBIfam" id="NF004326">
    <property type="entry name" value="PRK05720.1"/>
    <property type="match status" value="1"/>
</dbReference>
<dbReference type="NCBIfam" id="TIGR00512">
    <property type="entry name" value="salvage_mtnA"/>
    <property type="match status" value="1"/>
</dbReference>
<organism evidence="2">
    <name type="scientific">mine drainage metagenome</name>
    <dbReference type="NCBI Taxonomy" id="410659"/>
    <lineage>
        <taxon>unclassified sequences</taxon>
        <taxon>metagenomes</taxon>
        <taxon>ecological metagenomes</taxon>
    </lineage>
</organism>
<dbReference type="PANTHER" id="PTHR43475:SF1">
    <property type="entry name" value="METHYLTHIORIBOSE-1-PHOSPHATE ISOMERASE"/>
    <property type="match status" value="1"/>
</dbReference>